<keyword evidence="5" id="KW-0694">RNA-binding</keyword>
<dbReference type="CDD" id="cd01729">
    <property type="entry name" value="LSm7"/>
    <property type="match status" value="1"/>
</dbReference>
<evidence type="ECO:0000256" key="2">
    <source>
        <dbReference type="ARBA" id="ARBA00006850"/>
    </source>
</evidence>
<evidence type="ECO:0000313" key="12">
    <source>
        <dbReference type="Proteomes" id="UP000195602"/>
    </source>
</evidence>
<sequence>MDNNHRHGGRQNQNRNRNDRHDRSDRNDRRSNNSRQDRPKKEAILDLKKYYDQKVVVKFIGGRQVVGVLKGYDQLMNLVLEQVVEQLRDPEDESMLTEKTRELGTVIVRGPQMLTISPLAGTEEISNPFAVEQSV</sequence>
<evidence type="ECO:0000256" key="1">
    <source>
        <dbReference type="ARBA" id="ARBA00004123"/>
    </source>
</evidence>
<dbReference type="InterPro" id="IPR001163">
    <property type="entry name" value="Sm_dom_euk/arc"/>
</dbReference>
<dbReference type="GO" id="GO:0000956">
    <property type="term" value="P:nuclear-transcribed mRNA catabolic process"/>
    <property type="evidence" value="ECO:0007669"/>
    <property type="project" value="InterPro"/>
</dbReference>
<feature type="domain" description="Sm" evidence="10">
    <location>
        <begin position="42"/>
        <end position="122"/>
    </location>
</feature>
<dbReference type="Gene3D" id="2.30.30.100">
    <property type="match status" value="1"/>
</dbReference>
<dbReference type="GO" id="GO:0003723">
    <property type="term" value="F:RNA binding"/>
    <property type="evidence" value="ECO:0007669"/>
    <property type="project" value="UniProtKB-KW"/>
</dbReference>
<dbReference type="AlphaFoldDB" id="A0AA91T310"/>
<protein>
    <recommendedName>
        <fullName evidence="10">Sm domain-containing protein</fullName>
    </recommendedName>
</protein>
<evidence type="ECO:0000256" key="9">
    <source>
        <dbReference type="SAM" id="MobiDB-lite"/>
    </source>
</evidence>
<reference evidence="11 12" key="1">
    <citation type="submission" date="2017-04" db="EMBL/GenBank/DDBJ databases">
        <title>Draft genome of the yeast Clavispora lusitaniae type strain CBS 6936.</title>
        <authorList>
            <person name="Durrens P."/>
            <person name="Klopp C."/>
            <person name="Biteau N."/>
            <person name="Fitton-Ouhabi V."/>
            <person name="Dementhon K."/>
            <person name="Accoceberry I."/>
            <person name="Sherman D.J."/>
            <person name="Noel T."/>
        </authorList>
    </citation>
    <scope>NUCLEOTIDE SEQUENCE [LARGE SCALE GENOMIC DNA]</scope>
    <source>
        <strain evidence="11 12">CBS 6936</strain>
    </source>
</reference>
<dbReference type="InterPro" id="IPR017132">
    <property type="entry name" value="Lsm7"/>
</dbReference>
<dbReference type="GO" id="GO:1990726">
    <property type="term" value="C:Lsm1-7-Pat1 complex"/>
    <property type="evidence" value="ECO:0007669"/>
    <property type="project" value="TreeGrafter"/>
</dbReference>
<dbReference type="PANTHER" id="PTHR10553:SF5">
    <property type="entry name" value="U6 SNRNA-ASSOCIATED SM-LIKE PROTEIN LSM7"/>
    <property type="match status" value="1"/>
</dbReference>
<keyword evidence="6" id="KW-0508">mRNA splicing</keyword>
<evidence type="ECO:0000256" key="6">
    <source>
        <dbReference type="ARBA" id="ARBA00023187"/>
    </source>
</evidence>
<dbReference type="KEGG" id="clus:A9F13_03g00561"/>
<dbReference type="EMBL" id="LYUB02000003">
    <property type="protein sequence ID" value="OVF09933.1"/>
    <property type="molecule type" value="Genomic_DNA"/>
</dbReference>
<dbReference type="InterPro" id="IPR044641">
    <property type="entry name" value="Lsm7/SmG-like"/>
</dbReference>
<evidence type="ECO:0000256" key="4">
    <source>
        <dbReference type="ARBA" id="ARBA00022728"/>
    </source>
</evidence>
<keyword evidence="4" id="KW-0747">Spliceosome</keyword>
<evidence type="ECO:0000313" key="11">
    <source>
        <dbReference type="EMBL" id="OVF09933.1"/>
    </source>
</evidence>
<dbReference type="PIRSF" id="PIRSF037188">
    <property type="entry name" value="U6_snRNA_Lsm7"/>
    <property type="match status" value="1"/>
</dbReference>
<comment type="subcellular location">
    <subcellularLocation>
        <location evidence="1">Nucleus</location>
    </subcellularLocation>
</comment>
<dbReference type="Pfam" id="PF01423">
    <property type="entry name" value="LSM"/>
    <property type="match status" value="1"/>
</dbReference>
<dbReference type="GO" id="GO:0071013">
    <property type="term" value="C:catalytic step 2 spliceosome"/>
    <property type="evidence" value="ECO:0007669"/>
    <property type="project" value="TreeGrafter"/>
</dbReference>
<evidence type="ECO:0000256" key="3">
    <source>
        <dbReference type="ARBA" id="ARBA00022664"/>
    </source>
</evidence>
<dbReference type="GO" id="GO:0097526">
    <property type="term" value="C:spliceosomal tri-snRNP complex"/>
    <property type="evidence" value="ECO:0007669"/>
    <property type="project" value="TreeGrafter"/>
</dbReference>
<dbReference type="GO" id="GO:0000398">
    <property type="term" value="P:mRNA splicing, via spliceosome"/>
    <property type="evidence" value="ECO:0007669"/>
    <property type="project" value="InterPro"/>
</dbReference>
<dbReference type="GO" id="GO:0005688">
    <property type="term" value="C:U6 snRNP"/>
    <property type="evidence" value="ECO:0007669"/>
    <property type="project" value="TreeGrafter"/>
</dbReference>
<dbReference type="PANTHER" id="PTHR10553">
    <property type="entry name" value="SMALL NUCLEAR RIBONUCLEOPROTEIN"/>
    <property type="match status" value="1"/>
</dbReference>
<comment type="similarity">
    <text evidence="2">Belongs to the snRNP Sm proteins family.</text>
</comment>
<dbReference type="SMART" id="SM00651">
    <property type="entry name" value="Sm"/>
    <property type="match status" value="1"/>
</dbReference>
<keyword evidence="8" id="KW-0687">Ribonucleoprotein</keyword>
<evidence type="ECO:0000256" key="8">
    <source>
        <dbReference type="ARBA" id="ARBA00023274"/>
    </source>
</evidence>
<dbReference type="PROSITE" id="PS52002">
    <property type="entry name" value="SM"/>
    <property type="match status" value="1"/>
</dbReference>
<dbReference type="SUPFAM" id="SSF50182">
    <property type="entry name" value="Sm-like ribonucleoproteins"/>
    <property type="match status" value="1"/>
</dbReference>
<keyword evidence="3" id="KW-0507">mRNA processing</keyword>
<evidence type="ECO:0000256" key="7">
    <source>
        <dbReference type="ARBA" id="ARBA00023242"/>
    </source>
</evidence>
<feature type="compositionally biased region" description="Basic and acidic residues" evidence="9">
    <location>
        <begin position="16"/>
        <end position="42"/>
    </location>
</feature>
<keyword evidence="7" id="KW-0539">Nucleus</keyword>
<proteinExistence type="inferred from homology"/>
<dbReference type="InterPro" id="IPR010920">
    <property type="entry name" value="LSM_dom_sf"/>
</dbReference>
<dbReference type="Proteomes" id="UP000195602">
    <property type="component" value="Unassembled WGS sequence"/>
</dbReference>
<comment type="caution">
    <text evidence="11">The sequence shown here is derived from an EMBL/GenBank/DDBJ whole genome shotgun (WGS) entry which is preliminary data.</text>
</comment>
<evidence type="ECO:0000256" key="5">
    <source>
        <dbReference type="ARBA" id="ARBA00022884"/>
    </source>
</evidence>
<accession>A0AA91T310</accession>
<dbReference type="InterPro" id="IPR047575">
    <property type="entry name" value="Sm"/>
</dbReference>
<dbReference type="GO" id="GO:0071004">
    <property type="term" value="C:U2-type prespliceosome"/>
    <property type="evidence" value="ECO:0007669"/>
    <property type="project" value="TreeGrafter"/>
</dbReference>
<feature type="region of interest" description="Disordered" evidence="9">
    <location>
        <begin position="1"/>
        <end position="42"/>
    </location>
</feature>
<organism evidence="11 12">
    <name type="scientific">Clavispora lusitaniae</name>
    <name type="common">Candida lusitaniae</name>
    <dbReference type="NCBI Taxonomy" id="36911"/>
    <lineage>
        <taxon>Eukaryota</taxon>
        <taxon>Fungi</taxon>
        <taxon>Dikarya</taxon>
        <taxon>Ascomycota</taxon>
        <taxon>Saccharomycotina</taxon>
        <taxon>Pichiomycetes</taxon>
        <taxon>Metschnikowiaceae</taxon>
        <taxon>Clavispora</taxon>
    </lineage>
</organism>
<evidence type="ECO:0000259" key="10">
    <source>
        <dbReference type="PROSITE" id="PS52002"/>
    </source>
</evidence>
<name>A0AA91T310_CLALS</name>
<gene>
    <name evidence="11" type="ORF">A9F13_03g00561</name>
</gene>